<gene>
    <name evidence="1" type="ORF">EXIGLDRAFT_75488</name>
</gene>
<name>A0A165HS50_EXIGL</name>
<proteinExistence type="predicted"/>
<organism evidence="1 2">
    <name type="scientific">Exidia glandulosa HHB12029</name>
    <dbReference type="NCBI Taxonomy" id="1314781"/>
    <lineage>
        <taxon>Eukaryota</taxon>
        <taxon>Fungi</taxon>
        <taxon>Dikarya</taxon>
        <taxon>Basidiomycota</taxon>
        <taxon>Agaricomycotina</taxon>
        <taxon>Agaricomycetes</taxon>
        <taxon>Auriculariales</taxon>
        <taxon>Exidiaceae</taxon>
        <taxon>Exidia</taxon>
    </lineage>
</organism>
<dbReference type="AlphaFoldDB" id="A0A165HS50"/>
<accession>A0A165HS50</accession>
<sequence length="215" mass="23883">MNDFQVSYAETRSAIVSRRTGERPACILTSFLLVRMSTQPQYIFTVFSNAALFGGSLDFALTRSRSGTGPAGYYTYRVVHAKGYGFQASREERKFPALNDTPAPGRTIWLDGLPANDKLVPGGMLPALLALEPPVLRLTGRTRETDGAQEAEILLGEDELARTCGYCGLVESKMDDWRFEQVVDGEETLYWCKECPKVKPGSSTWSQWLRRLVGA</sequence>
<reference evidence="1 2" key="1">
    <citation type="journal article" date="2016" name="Mol. Biol. Evol.">
        <title>Comparative Genomics of Early-Diverging Mushroom-Forming Fungi Provides Insights into the Origins of Lignocellulose Decay Capabilities.</title>
        <authorList>
            <person name="Nagy L.G."/>
            <person name="Riley R."/>
            <person name="Tritt A."/>
            <person name="Adam C."/>
            <person name="Daum C."/>
            <person name="Floudas D."/>
            <person name="Sun H."/>
            <person name="Yadav J.S."/>
            <person name="Pangilinan J."/>
            <person name="Larsson K.H."/>
            <person name="Matsuura K."/>
            <person name="Barry K."/>
            <person name="Labutti K."/>
            <person name="Kuo R."/>
            <person name="Ohm R.A."/>
            <person name="Bhattacharya S.S."/>
            <person name="Shirouzu T."/>
            <person name="Yoshinaga Y."/>
            <person name="Martin F.M."/>
            <person name="Grigoriev I.V."/>
            <person name="Hibbett D.S."/>
        </authorList>
    </citation>
    <scope>NUCLEOTIDE SEQUENCE [LARGE SCALE GENOMIC DNA]</scope>
    <source>
        <strain evidence="1 2">HHB12029</strain>
    </source>
</reference>
<dbReference type="OrthoDB" id="3793816at2759"/>
<evidence type="ECO:0000313" key="1">
    <source>
        <dbReference type="EMBL" id="KZV92386.1"/>
    </source>
</evidence>
<dbReference type="InParanoid" id="A0A165HS50"/>
<evidence type="ECO:0000313" key="2">
    <source>
        <dbReference type="Proteomes" id="UP000077266"/>
    </source>
</evidence>
<dbReference type="Proteomes" id="UP000077266">
    <property type="component" value="Unassembled WGS sequence"/>
</dbReference>
<keyword evidence="2" id="KW-1185">Reference proteome</keyword>
<protein>
    <submittedName>
        <fullName evidence="1">Uncharacterized protein</fullName>
    </submittedName>
</protein>
<dbReference type="EMBL" id="KV426009">
    <property type="protein sequence ID" value="KZV92386.1"/>
    <property type="molecule type" value="Genomic_DNA"/>
</dbReference>